<gene>
    <name evidence="2" type="ORF">OSTQU699_LOCUS9738</name>
</gene>
<feature type="non-terminal residue" evidence="2">
    <location>
        <position position="387"/>
    </location>
</feature>
<evidence type="ECO:0000313" key="2">
    <source>
        <dbReference type="EMBL" id="CAD7704383.1"/>
    </source>
</evidence>
<dbReference type="AlphaFoldDB" id="A0A8S1JEL9"/>
<dbReference type="EMBL" id="CAJHUC010002795">
    <property type="protein sequence ID" value="CAD7704383.1"/>
    <property type="molecule type" value="Genomic_DNA"/>
</dbReference>
<comment type="caution">
    <text evidence="2">The sequence shown here is derived from an EMBL/GenBank/DDBJ whole genome shotgun (WGS) entry which is preliminary data.</text>
</comment>
<feature type="coiled-coil region" evidence="1">
    <location>
        <begin position="16"/>
        <end position="283"/>
    </location>
</feature>
<dbReference type="OrthoDB" id="540141at2759"/>
<keyword evidence="1" id="KW-0175">Coiled coil</keyword>
<dbReference type="Proteomes" id="UP000708148">
    <property type="component" value="Unassembled WGS sequence"/>
</dbReference>
<protein>
    <submittedName>
        <fullName evidence="2">Uncharacterized protein</fullName>
    </submittedName>
</protein>
<accession>A0A8S1JEL9</accession>
<proteinExistence type="predicted"/>
<evidence type="ECO:0000256" key="1">
    <source>
        <dbReference type="SAM" id="Coils"/>
    </source>
</evidence>
<name>A0A8S1JEL9_9CHLO</name>
<feature type="coiled-coil region" evidence="1">
    <location>
        <begin position="309"/>
        <end position="336"/>
    </location>
</feature>
<keyword evidence="3" id="KW-1185">Reference proteome</keyword>
<evidence type="ECO:0000313" key="3">
    <source>
        <dbReference type="Proteomes" id="UP000708148"/>
    </source>
</evidence>
<reference evidence="2" key="1">
    <citation type="submission" date="2020-12" db="EMBL/GenBank/DDBJ databases">
        <authorList>
            <person name="Iha C."/>
        </authorList>
    </citation>
    <scope>NUCLEOTIDE SEQUENCE</scope>
</reference>
<organism evidence="2 3">
    <name type="scientific">Ostreobium quekettii</name>
    <dbReference type="NCBI Taxonomy" id="121088"/>
    <lineage>
        <taxon>Eukaryota</taxon>
        <taxon>Viridiplantae</taxon>
        <taxon>Chlorophyta</taxon>
        <taxon>core chlorophytes</taxon>
        <taxon>Ulvophyceae</taxon>
        <taxon>TCBD clade</taxon>
        <taxon>Bryopsidales</taxon>
        <taxon>Ostreobineae</taxon>
        <taxon>Ostreobiaceae</taxon>
        <taxon>Ostreobium</taxon>
    </lineage>
</organism>
<sequence>TKKGASEEPGPREAYVEELQARLADLQAQVEQGQQERSALESRLKEAVATAKADAAALSQQLEASLQEKGSLERQLKDAAGEKSALEKQMKDAVAKAKAEAAALGRQVDTERAEKAELEKRLEQQLHALGEEAIEEAVASAVASREIRYQNLREDYEEMAKAAQADIDELNEQLLAYQQEVMELGKRLDCSEEARENLLREKRSLESSLVETSGDQMELQMMCRQLESENEELRQIQAEHEADTLRQLQIAHENEQIEMQLQLEEESEALRQKQSESKDASLEEDGVVAEADEFANALDEVQASQVDARDELLEEAREIMQELVDTKLRYAQLSERHVIVRRDLYKAREANLQLASKMTKLETVVYKQRAKNMAKTMAKNSISVRWR</sequence>